<proteinExistence type="predicted"/>
<reference evidence="1" key="1">
    <citation type="submission" date="2022-10" db="EMBL/GenBank/DDBJ databases">
        <title>Culturing micro-colonial fungi from biological soil crusts in the Mojave desert and describing Neophaeococcomyces mojavensis, and introducing the new genera and species Taxawa tesnikishii.</title>
        <authorList>
            <person name="Kurbessoian T."/>
            <person name="Stajich J.E."/>
        </authorList>
    </citation>
    <scope>NUCLEOTIDE SEQUENCE</scope>
    <source>
        <strain evidence="1">JES_112</strain>
    </source>
</reference>
<protein>
    <submittedName>
        <fullName evidence="1">Uncharacterized protein</fullName>
    </submittedName>
</protein>
<accession>A0ACC3A546</accession>
<organism evidence="1 2">
    <name type="scientific">Neophaeococcomyces mojaviensis</name>
    <dbReference type="NCBI Taxonomy" id="3383035"/>
    <lineage>
        <taxon>Eukaryota</taxon>
        <taxon>Fungi</taxon>
        <taxon>Dikarya</taxon>
        <taxon>Ascomycota</taxon>
        <taxon>Pezizomycotina</taxon>
        <taxon>Eurotiomycetes</taxon>
        <taxon>Chaetothyriomycetidae</taxon>
        <taxon>Chaetothyriales</taxon>
        <taxon>Chaetothyriales incertae sedis</taxon>
        <taxon>Neophaeococcomyces</taxon>
    </lineage>
</organism>
<name>A0ACC3A546_9EURO</name>
<evidence type="ECO:0000313" key="2">
    <source>
        <dbReference type="Proteomes" id="UP001172386"/>
    </source>
</evidence>
<comment type="caution">
    <text evidence="1">The sequence shown here is derived from an EMBL/GenBank/DDBJ whole genome shotgun (WGS) entry which is preliminary data.</text>
</comment>
<gene>
    <name evidence="1" type="ORF">H2198_005626</name>
</gene>
<keyword evidence="2" id="KW-1185">Reference proteome</keyword>
<dbReference type="EMBL" id="JAPDRQ010000094">
    <property type="protein sequence ID" value="KAJ9655535.1"/>
    <property type="molecule type" value="Genomic_DNA"/>
</dbReference>
<sequence>MSFQVKNGIDPEESNEGKEKIKIGTIKKNDLERLKQICSQVPPPPKQFNGPKRIDPSRPLYHCQSWTTDAIQRLIDAGVLMT</sequence>
<evidence type="ECO:0000313" key="1">
    <source>
        <dbReference type="EMBL" id="KAJ9655535.1"/>
    </source>
</evidence>
<dbReference type="Proteomes" id="UP001172386">
    <property type="component" value="Unassembled WGS sequence"/>
</dbReference>